<keyword evidence="3" id="KW-0285">Flavoprotein</keyword>
<dbReference type="InterPro" id="IPR016164">
    <property type="entry name" value="FAD-linked_Oxase-like_C"/>
</dbReference>
<comment type="similarity">
    <text evidence="2">Belongs to the oxygen-dependent FAD-linked oxidoreductase family.</text>
</comment>
<keyword evidence="5" id="KW-0560">Oxidoreductase</keyword>
<evidence type="ECO:0000259" key="6">
    <source>
        <dbReference type="PROSITE" id="PS51387"/>
    </source>
</evidence>
<dbReference type="InterPro" id="IPR016169">
    <property type="entry name" value="FAD-bd_PCMH_sub2"/>
</dbReference>
<proteinExistence type="inferred from homology"/>
<evidence type="ECO:0000256" key="2">
    <source>
        <dbReference type="ARBA" id="ARBA00005466"/>
    </source>
</evidence>
<dbReference type="Pfam" id="PF09265">
    <property type="entry name" value="Cytokin-bind"/>
    <property type="match status" value="1"/>
</dbReference>
<dbReference type="InterPro" id="IPR006094">
    <property type="entry name" value="Oxid_FAD_bind_N"/>
</dbReference>
<dbReference type="InterPro" id="IPR016166">
    <property type="entry name" value="FAD-bd_PCMH"/>
</dbReference>
<evidence type="ECO:0000313" key="8">
    <source>
        <dbReference type="Proteomes" id="UP001611383"/>
    </source>
</evidence>
<dbReference type="InterPro" id="IPR036318">
    <property type="entry name" value="FAD-bd_PCMH-like_sf"/>
</dbReference>
<reference evidence="7 8" key="1">
    <citation type="submission" date="2019-08" db="EMBL/GenBank/DDBJ databases">
        <title>Archangium and Cystobacter genomes.</title>
        <authorList>
            <person name="Chen I.-C.K."/>
            <person name="Wielgoss S."/>
        </authorList>
    </citation>
    <scope>NUCLEOTIDE SEQUENCE [LARGE SCALE GENOMIC DNA]</scope>
    <source>
        <strain evidence="7 8">Cbm 6</strain>
    </source>
</reference>
<dbReference type="PANTHER" id="PTHR13878:SF53">
    <property type="entry name" value="CYTOKININ DEHYDROGENASE 6"/>
    <property type="match status" value="1"/>
</dbReference>
<name>A0ABY9WR83_9BACT</name>
<comment type="cofactor">
    <cofactor evidence="1">
        <name>FAD</name>
        <dbReference type="ChEBI" id="CHEBI:57692"/>
    </cofactor>
</comment>
<dbReference type="InterPro" id="IPR050432">
    <property type="entry name" value="FAD-linked_Oxidoreductases_BP"/>
</dbReference>
<gene>
    <name evidence="7" type="ORF">F0U60_17835</name>
</gene>
<organism evidence="7 8">
    <name type="scientific">Archangium minus</name>
    <dbReference type="NCBI Taxonomy" id="83450"/>
    <lineage>
        <taxon>Bacteria</taxon>
        <taxon>Pseudomonadati</taxon>
        <taxon>Myxococcota</taxon>
        <taxon>Myxococcia</taxon>
        <taxon>Myxococcales</taxon>
        <taxon>Cystobacterineae</taxon>
        <taxon>Archangiaceae</taxon>
        <taxon>Archangium</taxon>
    </lineage>
</organism>
<evidence type="ECO:0000256" key="3">
    <source>
        <dbReference type="ARBA" id="ARBA00022630"/>
    </source>
</evidence>
<dbReference type="Gene3D" id="3.30.43.10">
    <property type="entry name" value="Uridine Diphospho-n-acetylenolpyruvylglucosamine Reductase, domain 2"/>
    <property type="match status" value="1"/>
</dbReference>
<dbReference type="Gene3D" id="3.30.465.10">
    <property type="match status" value="1"/>
</dbReference>
<dbReference type="Pfam" id="PF01565">
    <property type="entry name" value="FAD_binding_4"/>
    <property type="match status" value="1"/>
</dbReference>
<dbReference type="InterPro" id="IPR016167">
    <property type="entry name" value="FAD-bd_PCMH_sub1"/>
</dbReference>
<keyword evidence="8" id="KW-1185">Reference proteome</keyword>
<protein>
    <submittedName>
        <fullName evidence="7">FAD-binding protein</fullName>
    </submittedName>
</protein>
<accession>A0ABY9WR83</accession>
<evidence type="ECO:0000313" key="7">
    <source>
        <dbReference type="EMBL" id="WNG45763.1"/>
    </source>
</evidence>
<dbReference type="SUPFAM" id="SSF56176">
    <property type="entry name" value="FAD-binding/transporter-associated domain-like"/>
    <property type="match status" value="1"/>
</dbReference>
<sequence>MSTVIDALKQLPGFSGEVLSSPDERQRTAEDFGHFVHEVPLAVIRPRSAEDIARVVRFARQEGMKVVARGMGQSTYGQAQVEGGLVIDMAQLHQLHALEPTSAWVDAGLLWRDLLRASLAHGRAPPVLTDYLLTTVGGTLAVGGIGTQSYRRGAQTDHVLELEVVDGHGNLVTCSPERSRELFNACRAGLGQFGIVTKARLRLEPAPPSVRVYRTFYSELGPFVEDLSLLTARKEFDGVQGAVMPNELSALKEMIGPDVTRIELPRTSGPWLFMIKATQHFGPESAPDDAWLLRGLRHAPRSQYAQERGYLSFFNRMEPWVQALKAAGLWDIPHPWMNAFLPSEQVLPFIEDTLAHVPPEWTRYGFIPVYPYAREPFQTPFLRVPDTSCFFLFGILGSLVSPTPESTRQGLEAVRRLYERCLSLGGVRYPVDSIPLREGDGPRHYGPLWPTVLEFRRKFDPGRIFAQKKKSMV</sequence>
<evidence type="ECO:0000256" key="5">
    <source>
        <dbReference type="ARBA" id="ARBA00023002"/>
    </source>
</evidence>
<evidence type="ECO:0000256" key="4">
    <source>
        <dbReference type="ARBA" id="ARBA00022827"/>
    </source>
</evidence>
<dbReference type="SUPFAM" id="SSF55103">
    <property type="entry name" value="FAD-linked oxidases, C-terminal domain"/>
    <property type="match status" value="1"/>
</dbReference>
<dbReference type="EMBL" id="CP043494">
    <property type="protein sequence ID" value="WNG45763.1"/>
    <property type="molecule type" value="Genomic_DNA"/>
</dbReference>
<dbReference type="Proteomes" id="UP001611383">
    <property type="component" value="Chromosome"/>
</dbReference>
<evidence type="ECO:0000256" key="1">
    <source>
        <dbReference type="ARBA" id="ARBA00001974"/>
    </source>
</evidence>
<feature type="domain" description="FAD-binding PCMH-type" evidence="6">
    <location>
        <begin position="36"/>
        <end position="206"/>
    </location>
</feature>
<dbReference type="InterPro" id="IPR016170">
    <property type="entry name" value="Cytok_DH_C_sf"/>
</dbReference>
<dbReference type="Gene3D" id="3.40.462.10">
    <property type="entry name" value="FAD-linked oxidases, C-terminal domain"/>
    <property type="match status" value="1"/>
</dbReference>
<keyword evidence="4" id="KW-0274">FAD</keyword>
<dbReference type="InterPro" id="IPR015345">
    <property type="entry name" value="Cytokinin_DH_FAD/cytokin-bd"/>
</dbReference>
<dbReference type="PANTHER" id="PTHR13878">
    <property type="entry name" value="GULONOLACTONE OXIDASE"/>
    <property type="match status" value="1"/>
</dbReference>
<dbReference type="PROSITE" id="PS51387">
    <property type="entry name" value="FAD_PCMH"/>
    <property type="match status" value="1"/>
</dbReference>
<dbReference type="RefSeq" id="WP_395821240.1">
    <property type="nucleotide sequence ID" value="NZ_CP043494.1"/>
</dbReference>